<accession>A0AC60W0G8</accession>
<sequence length="137" mass="15943">MKPGFYISMGVAIGALVVGFVLLNDIQQEKESRDVWIQKIPTQCNDVWQAEYSEYYEINPEMQDATKQESKEILETIIKNHYEKQGIKILDLNMELDYYDGVRCEACSCLGWDRLSIKIPQEQMELIPQSEGWESLE</sequence>
<dbReference type="Proteomes" id="UP000559653">
    <property type="component" value="Unassembled WGS sequence"/>
</dbReference>
<protein>
    <submittedName>
        <fullName evidence="1">Uncharacterized protein</fullName>
    </submittedName>
</protein>
<gene>
    <name evidence="1" type="ORF">H2B03_08200</name>
</gene>
<proteinExistence type="predicted"/>
<comment type="caution">
    <text evidence="1">The sequence shown here is derived from an EMBL/GenBank/DDBJ whole genome shotgun (WGS) entry which is preliminary data.</text>
</comment>
<name>A0AC60W0G8_9ARCH</name>
<dbReference type="EMBL" id="JACEMZ010000077">
    <property type="protein sequence ID" value="MBA4453125.1"/>
    <property type="molecule type" value="Genomic_DNA"/>
</dbReference>
<evidence type="ECO:0000313" key="2">
    <source>
        <dbReference type="Proteomes" id="UP000559653"/>
    </source>
</evidence>
<organism evidence="1 2">
    <name type="scientific">Candidatus Nitrosomaritimum aestuariumsis</name>
    <dbReference type="NCBI Taxonomy" id="3342354"/>
    <lineage>
        <taxon>Archaea</taxon>
        <taxon>Nitrososphaerota</taxon>
        <taxon>Nitrososphaeria</taxon>
        <taxon>Nitrosopumilales</taxon>
        <taxon>Nitrosopumilaceae</taxon>
        <taxon>Candidatus Nitrosomaritimum</taxon>
    </lineage>
</organism>
<reference evidence="1 2" key="1">
    <citation type="journal article" date="2020" name="Appl. Environ. Microbiol.">
        <title>Genomic Characteristics of a Novel Species of Ammonia-Oxidizing Archaea from the Jiulong River Estuary.</title>
        <authorList>
            <person name="Zou D."/>
            <person name="Wan R."/>
            <person name="Han L."/>
            <person name="Xu M.N."/>
            <person name="Liu Y."/>
            <person name="Liu H."/>
            <person name="Kao S.J."/>
            <person name="Li M."/>
        </authorList>
    </citation>
    <scope>NUCLEOTIDE SEQUENCE [LARGE SCALE GENOMIC DNA]</scope>
    <source>
        <strain evidence="1">W1bin1</strain>
    </source>
</reference>
<evidence type="ECO:0000313" key="1">
    <source>
        <dbReference type="EMBL" id="MBA4453125.1"/>
    </source>
</evidence>